<gene>
    <name evidence="2" type="ORF">UO65_5691</name>
</gene>
<dbReference type="Gene3D" id="3.30.1310.10">
    <property type="entry name" value="Nucleoid-associated protein YbaB-like domain"/>
    <property type="match status" value="1"/>
</dbReference>
<dbReference type="SUPFAM" id="SSF82607">
    <property type="entry name" value="YbaB-like"/>
    <property type="match status" value="1"/>
</dbReference>
<evidence type="ECO:0000256" key="1">
    <source>
        <dbReference type="SAM" id="MobiDB-lite"/>
    </source>
</evidence>
<dbReference type="eggNOG" id="COG0718">
    <property type="taxonomic scope" value="Bacteria"/>
</dbReference>
<sequence>MNPEQWLAQYNDELQAVAAQAAKTEKALREVGGAATSSDGEISVRVSANGVTTGLVLRQGVRELEPEHLARQILEVTRQAQRDASAQVLAAMEGLVGDSPALDVVKASMPEGYAGDVEDTGRPVRRGRDDRSDDEYFDNPPEVVN</sequence>
<dbReference type="InterPro" id="IPR036894">
    <property type="entry name" value="YbaB-like_sf"/>
</dbReference>
<accession>W7IY95</accession>
<keyword evidence="3" id="KW-1185">Reference proteome</keyword>
<dbReference type="RefSeq" id="WP_035288381.1">
    <property type="nucleotide sequence ID" value="NZ_AYXG01000222.1"/>
</dbReference>
<dbReference type="Proteomes" id="UP000019277">
    <property type="component" value="Unassembled WGS sequence"/>
</dbReference>
<comment type="caution">
    <text evidence="2">The sequence shown here is derived from an EMBL/GenBank/DDBJ whole genome shotgun (WGS) entry which is preliminary data.</text>
</comment>
<dbReference type="GO" id="GO:0003677">
    <property type="term" value="F:DNA binding"/>
    <property type="evidence" value="ECO:0007669"/>
    <property type="project" value="InterPro"/>
</dbReference>
<reference evidence="2 3" key="1">
    <citation type="journal article" date="2014" name="Genome Announc.">
        <title>Draft Genome Sequence of the Antitrypanosomally Active Sponge-Associated Bacterium Actinokineospora sp. Strain EG49.</title>
        <authorList>
            <person name="Harjes J."/>
            <person name="Ryu T."/>
            <person name="Abdelmohsen U.R."/>
            <person name="Moitinho-Silva L."/>
            <person name="Horn H."/>
            <person name="Ravasi T."/>
            <person name="Hentschel U."/>
        </authorList>
    </citation>
    <scope>NUCLEOTIDE SEQUENCE [LARGE SCALE GENOMIC DNA]</scope>
    <source>
        <strain evidence="2 3">EG49</strain>
    </source>
</reference>
<dbReference type="Pfam" id="PF02575">
    <property type="entry name" value="YbaB_DNA_bd"/>
    <property type="match status" value="1"/>
</dbReference>
<feature type="region of interest" description="Disordered" evidence="1">
    <location>
        <begin position="109"/>
        <end position="145"/>
    </location>
</feature>
<proteinExistence type="predicted"/>
<organism evidence="2 3">
    <name type="scientific">Actinokineospora spheciospongiae</name>
    <dbReference type="NCBI Taxonomy" id="909613"/>
    <lineage>
        <taxon>Bacteria</taxon>
        <taxon>Bacillati</taxon>
        <taxon>Actinomycetota</taxon>
        <taxon>Actinomycetes</taxon>
        <taxon>Pseudonocardiales</taxon>
        <taxon>Pseudonocardiaceae</taxon>
        <taxon>Actinokineospora</taxon>
    </lineage>
</organism>
<dbReference type="EMBL" id="AYXG01000222">
    <property type="protein sequence ID" value="EWC59024.1"/>
    <property type="molecule type" value="Genomic_DNA"/>
</dbReference>
<evidence type="ECO:0008006" key="4">
    <source>
        <dbReference type="Google" id="ProtNLM"/>
    </source>
</evidence>
<name>W7IY95_9PSEU</name>
<dbReference type="AlphaFoldDB" id="W7IY95"/>
<feature type="compositionally biased region" description="Basic and acidic residues" evidence="1">
    <location>
        <begin position="119"/>
        <end position="131"/>
    </location>
</feature>
<evidence type="ECO:0000313" key="2">
    <source>
        <dbReference type="EMBL" id="EWC59024.1"/>
    </source>
</evidence>
<evidence type="ECO:0000313" key="3">
    <source>
        <dbReference type="Proteomes" id="UP000019277"/>
    </source>
</evidence>
<protein>
    <recommendedName>
        <fullName evidence="4">YbaB/EbfC DNA-binding family protein</fullName>
    </recommendedName>
</protein>
<dbReference type="InterPro" id="IPR004401">
    <property type="entry name" value="YbaB/EbfC"/>
</dbReference>
<dbReference type="STRING" id="909613.UO65_5691"/>
<dbReference type="OrthoDB" id="4762213at2"/>